<reference evidence="1" key="1">
    <citation type="submission" date="2022-05" db="EMBL/GenBank/DDBJ databases">
        <title>The Musa troglodytarum L. genome provides insights into the mechanism of non-climacteric behaviour and enrichment of carotenoids.</title>
        <authorList>
            <person name="Wang J."/>
        </authorList>
    </citation>
    <scope>NUCLEOTIDE SEQUENCE</scope>
    <source>
        <tissue evidence="1">Leaf</tissue>
    </source>
</reference>
<dbReference type="EMBL" id="CP097508">
    <property type="protein sequence ID" value="URE10463.1"/>
    <property type="molecule type" value="Genomic_DNA"/>
</dbReference>
<evidence type="ECO:0000313" key="1">
    <source>
        <dbReference type="EMBL" id="URE10463.1"/>
    </source>
</evidence>
<sequence>FWFDSPQPSAINSKVVRILSLLPPRQPSLNIGVGICLPHCQQTSSVSSSSPPAIRAVILASTQQVRGRRSGVHVCAPVREEEVGVHVLSGAPAADDEEQQAGGGDLLALWGLREGGGHGDNHAFLVRAGVS</sequence>
<feature type="non-terminal residue" evidence="1">
    <location>
        <position position="1"/>
    </location>
</feature>
<name>A0A9E7K8D3_9LILI</name>
<dbReference type="Proteomes" id="UP001055439">
    <property type="component" value="Chromosome 6"/>
</dbReference>
<keyword evidence="2" id="KW-1185">Reference proteome</keyword>
<protein>
    <submittedName>
        <fullName evidence="1">Uncharacterized protein</fullName>
    </submittedName>
</protein>
<evidence type="ECO:0000313" key="2">
    <source>
        <dbReference type="Proteomes" id="UP001055439"/>
    </source>
</evidence>
<organism evidence="1 2">
    <name type="scientific">Musa troglodytarum</name>
    <name type="common">fe'i banana</name>
    <dbReference type="NCBI Taxonomy" id="320322"/>
    <lineage>
        <taxon>Eukaryota</taxon>
        <taxon>Viridiplantae</taxon>
        <taxon>Streptophyta</taxon>
        <taxon>Embryophyta</taxon>
        <taxon>Tracheophyta</taxon>
        <taxon>Spermatophyta</taxon>
        <taxon>Magnoliopsida</taxon>
        <taxon>Liliopsida</taxon>
        <taxon>Zingiberales</taxon>
        <taxon>Musaceae</taxon>
        <taxon>Musa</taxon>
    </lineage>
</organism>
<proteinExistence type="predicted"/>
<dbReference type="AlphaFoldDB" id="A0A9E7K8D3"/>
<accession>A0A9E7K8D3</accession>
<gene>
    <name evidence="1" type="ORF">MUK42_21918</name>
</gene>